<dbReference type="InterPro" id="IPR021134">
    <property type="entry name" value="Bestrophin-like"/>
</dbReference>
<feature type="transmembrane region" description="Helical" evidence="6">
    <location>
        <begin position="200"/>
        <end position="223"/>
    </location>
</feature>
<reference evidence="8 9" key="1">
    <citation type="submission" date="2024-05" db="EMBL/GenBank/DDBJ databases">
        <authorList>
            <person name="Wallberg A."/>
        </authorList>
    </citation>
    <scope>NUCLEOTIDE SEQUENCE [LARGE SCALE GENOMIC DNA]</scope>
</reference>
<feature type="non-terminal residue" evidence="8">
    <location>
        <position position="404"/>
    </location>
</feature>
<feature type="compositionally biased region" description="Polar residues" evidence="7">
    <location>
        <begin position="394"/>
        <end position="404"/>
    </location>
</feature>
<organism evidence="8 9">
    <name type="scientific">Meganyctiphanes norvegica</name>
    <name type="common">Northern krill</name>
    <name type="synonym">Thysanopoda norvegica</name>
    <dbReference type="NCBI Taxonomy" id="48144"/>
    <lineage>
        <taxon>Eukaryota</taxon>
        <taxon>Metazoa</taxon>
        <taxon>Ecdysozoa</taxon>
        <taxon>Arthropoda</taxon>
        <taxon>Crustacea</taxon>
        <taxon>Multicrustacea</taxon>
        <taxon>Malacostraca</taxon>
        <taxon>Eumalacostraca</taxon>
        <taxon>Eucarida</taxon>
        <taxon>Euphausiacea</taxon>
        <taxon>Euphausiidae</taxon>
        <taxon>Meganyctiphanes</taxon>
    </lineage>
</organism>
<comment type="subcellular location">
    <subcellularLocation>
        <location evidence="6">Cell membrane</location>
        <topology evidence="6">Multi-pass membrane protein</topology>
    </subcellularLocation>
    <subcellularLocation>
        <location evidence="1">Membrane</location>
    </subcellularLocation>
</comment>
<feature type="transmembrane region" description="Helical" evidence="6">
    <location>
        <begin position="48"/>
        <end position="68"/>
    </location>
</feature>
<evidence type="ECO:0000256" key="6">
    <source>
        <dbReference type="RuleBase" id="RU363126"/>
    </source>
</evidence>
<protein>
    <recommendedName>
        <fullName evidence="6">Bestrophin homolog</fullName>
    </recommendedName>
</protein>
<keyword evidence="6" id="KW-0406">Ion transport</keyword>
<sequence length="404" mass="46444">MTVTYSGEVASIGGFKKLLFKWRGSVYKLVWKDLLFRKIAMYSDHQSTLIPLSFAIGFYVTLIVQRWWDQYRTIPWPDNMAILTSALIPGKDDLSLMYRRCMLRYAILAMVLTMRMICVPVKKRFPTIDHLVQAGLLLPHELQAYNDMEAKCPYSIYWLPLLWAKGLALDAHDKGFISNDHNLKLLLEELTPYRKKCGRLLSYSNICIPLVYTQVVTLAVYLHSMSSLLGAQAPGEEHHDMDTYFPFFTVIQFIFYMGWLRVAESLINPFGEDDDDFEINKMIDRNVQIAWIMVDHEHCKTPEVAKDIYWDERIPVRLLYNTAGSKKVESIPEKGTTNGVSVSVEDAIFKPNLDNISHTPQLSKISSQKRLMVRIRKSSQPNPVHHNPAARTYSVCQSSPARAD</sequence>
<dbReference type="GO" id="GO:0005886">
    <property type="term" value="C:plasma membrane"/>
    <property type="evidence" value="ECO:0007669"/>
    <property type="project" value="UniProtKB-SubCell"/>
</dbReference>
<evidence type="ECO:0000313" key="8">
    <source>
        <dbReference type="EMBL" id="CAL4168890.1"/>
    </source>
</evidence>
<proteinExistence type="inferred from homology"/>
<keyword evidence="2 6" id="KW-0812">Transmembrane</keyword>
<dbReference type="AlphaFoldDB" id="A0AAV2S6S4"/>
<comment type="function">
    <text evidence="6">Forms chloride channels.</text>
</comment>
<dbReference type="PANTHER" id="PTHR10736">
    <property type="entry name" value="BESTROPHIN"/>
    <property type="match status" value="1"/>
</dbReference>
<keyword evidence="6" id="KW-1003">Cell membrane</keyword>
<dbReference type="InterPro" id="IPR000615">
    <property type="entry name" value="Bestrophin"/>
</dbReference>
<keyword evidence="6" id="KW-0407">Ion channel</keyword>
<dbReference type="Proteomes" id="UP001497623">
    <property type="component" value="Unassembled WGS sequence"/>
</dbReference>
<keyword evidence="4 6" id="KW-0472">Membrane</keyword>
<comment type="similarity">
    <text evidence="5 6">Belongs to the anion channel-forming bestrophin (TC 1.A.46) family. Calcium-sensitive chloride channel subfamily.</text>
</comment>
<evidence type="ECO:0000256" key="5">
    <source>
        <dbReference type="ARBA" id="ARBA00034769"/>
    </source>
</evidence>
<evidence type="ECO:0000256" key="2">
    <source>
        <dbReference type="ARBA" id="ARBA00022692"/>
    </source>
</evidence>
<keyword evidence="3 6" id="KW-1133">Transmembrane helix</keyword>
<dbReference type="GO" id="GO:0005254">
    <property type="term" value="F:chloride channel activity"/>
    <property type="evidence" value="ECO:0007669"/>
    <property type="project" value="UniProtKB-KW"/>
</dbReference>
<evidence type="ECO:0000313" key="9">
    <source>
        <dbReference type="Proteomes" id="UP001497623"/>
    </source>
</evidence>
<accession>A0AAV2S6S4</accession>
<keyword evidence="6" id="KW-0869">Chloride channel</keyword>
<dbReference type="Pfam" id="PF01062">
    <property type="entry name" value="Bestrophin"/>
    <property type="match status" value="1"/>
</dbReference>
<evidence type="ECO:0000256" key="1">
    <source>
        <dbReference type="ARBA" id="ARBA00004370"/>
    </source>
</evidence>
<feature type="transmembrane region" description="Helical" evidence="6">
    <location>
        <begin position="243"/>
        <end position="260"/>
    </location>
</feature>
<feature type="transmembrane region" description="Helical" evidence="6">
    <location>
        <begin position="102"/>
        <end position="121"/>
    </location>
</feature>
<comment type="caution">
    <text evidence="8">The sequence shown here is derived from an EMBL/GenBank/DDBJ whole genome shotgun (WGS) entry which is preliminary data.</text>
</comment>
<keyword evidence="6" id="KW-0868">Chloride</keyword>
<keyword evidence="6" id="KW-0813">Transport</keyword>
<keyword evidence="9" id="KW-1185">Reference proteome</keyword>
<dbReference type="EMBL" id="CAXKWB010049643">
    <property type="protein sequence ID" value="CAL4168890.1"/>
    <property type="molecule type" value="Genomic_DNA"/>
</dbReference>
<gene>
    <name evidence="8" type="ORF">MNOR_LOCUS33752</name>
</gene>
<evidence type="ECO:0000256" key="4">
    <source>
        <dbReference type="ARBA" id="ARBA00023136"/>
    </source>
</evidence>
<evidence type="ECO:0000256" key="7">
    <source>
        <dbReference type="SAM" id="MobiDB-lite"/>
    </source>
</evidence>
<dbReference type="PANTHER" id="PTHR10736:SF11">
    <property type="entry name" value="BESTROPHIN 2"/>
    <property type="match status" value="1"/>
</dbReference>
<dbReference type="GO" id="GO:0034707">
    <property type="term" value="C:chloride channel complex"/>
    <property type="evidence" value="ECO:0007669"/>
    <property type="project" value="UniProtKB-KW"/>
</dbReference>
<name>A0AAV2S6S4_MEGNR</name>
<feature type="region of interest" description="Disordered" evidence="7">
    <location>
        <begin position="377"/>
        <end position="404"/>
    </location>
</feature>
<evidence type="ECO:0000256" key="3">
    <source>
        <dbReference type="ARBA" id="ARBA00022989"/>
    </source>
</evidence>